<keyword evidence="3" id="KW-1185">Reference proteome</keyword>
<proteinExistence type="predicted"/>
<sequence>MDVDEAERSRDLPEAMRAGVRARISRLARATGSEARRWTPPTLIAMLAAGAFAPLLVSGVGAAAMAAAGVAALASVGGNVLTDVIRAVFSRA</sequence>
<gene>
    <name evidence="2" type="ORF">Acor_29430</name>
</gene>
<organism evidence="2 3">
    <name type="scientific">Acrocarpospora corrugata</name>
    <dbReference type="NCBI Taxonomy" id="35763"/>
    <lineage>
        <taxon>Bacteria</taxon>
        <taxon>Bacillati</taxon>
        <taxon>Actinomycetota</taxon>
        <taxon>Actinomycetes</taxon>
        <taxon>Streptosporangiales</taxon>
        <taxon>Streptosporangiaceae</taxon>
        <taxon>Acrocarpospora</taxon>
    </lineage>
</organism>
<feature type="transmembrane region" description="Helical" evidence="1">
    <location>
        <begin position="43"/>
        <end position="64"/>
    </location>
</feature>
<accession>A0A5M3VXQ6</accession>
<keyword evidence="1" id="KW-1133">Transmembrane helix</keyword>
<dbReference type="AlphaFoldDB" id="A0A5M3VXQ6"/>
<protein>
    <submittedName>
        <fullName evidence="2">Uncharacterized protein</fullName>
    </submittedName>
</protein>
<keyword evidence="1" id="KW-0812">Transmembrane</keyword>
<reference evidence="2 3" key="1">
    <citation type="submission" date="2019-10" db="EMBL/GenBank/DDBJ databases">
        <title>Whole genome shotgun sequence of Acrocarpospora corrugata NBRC 13972.</title>
        <authorList>
            <person name="Ichikawa N."/>
            <person name="Kimura A."/>
            <person name="Kitahashi Y."/>
            <person name="Komaki H."/>
            <person name="Oguchi A."/>
        </authorList>
    </citation>
    <scope>NUCLEOTIDE SEQUENCE [LARGE SCALE GENOMIC DNA]</scope>
    <source>
        <strain evidence="2 3">NBRC 13972</strain>
    </source>
</reference>
<evidence type="ECO:0000313" key="2">
    <source>
        <dbReference type="EMBL" id="GES00879.1"/>
    </source>
</evidence>
<keyword evidence="1" id="KW-0472">Membrane</keyword>
<evidence type="ECO:0000313" key="3">
    <source>
        <dbReference type="Proteomes" id="UP000334990"/>
    </source>
</evidence>
<evidence type="ECO:0000256" key="1">
    <source>
        <dbReference type="SAM" id="Phobius"/>
    </source>
</evidence>
<comment type="caution">
    <text evidence="2">The sequence shown here is derived from an EMBL/GenBank/DDBJ whole genome shotgun (WGS) entry which is preliminary data.</text>
</comment>
<dbReference type="EMBL" id="BLAD01000047">
    <property type="protein sequence ID" value="GES00879.1"/>
    <property type="molecule type" value="Genomic_DNA"/>
</dbReference>
<dbReference type="Proteomes" id="UP000334990">
    <property type="component" value="Unassembled WGS sequence"/>
</dbReference>
<name>A0A5M3VXQ6_9ACTN</name>